<dbReference type="Gene3D" id="1.10.510.10">
    <property type="entry name" value="Transferase(Phosphotransferase) domain 1"/>
    <property type="match status" value="1"/>
</dbReference>
<dbReference type="AlphaFoldDB" id="A0AAV5T4L6"/>
<keyword evidence="3" id="KW-1185">Reference proteome</keyword>
<dbReference type="Proteomes" id="UP001432027">
    <property type="component" value="Unassembled WGS sequence"/>
</dbReference>
<comment type="caution">
    <text evidence="2">The sequence shown here is derived from an EMBL/GenBank/DDBJ whole genome shotgun (WGS) entry which is preliminary data.</text>
</comment>
<evidence type="ECO:0000313" key="2">
    <source>
        <dbReference type="EMBL" id="GMS90040.1"/>
    </source>
</evidence>
<gene>
    <name evidence="2" type="ORF">PENTCL1PPCAC_12215</name>
</gene>
<evidence type="ECO:0000256" key="1">
    <source>
        <dbReference type="SAM" id="MobiDB-lite"/>
    </source>
</evidence>
<feature type="region of interest" description="Disordered" evidence="1">
    <location>
        <begin position="90"/>
        <end position="109"/>
    </location>
</feature>
<dbReference type="EMBL" id="BTSX01000003">
    <property type="protein sequence ID" value="GMS90040.1"/>
    <property type="molecule type" value="Genomic_DNA"/>
</dbReference>
<proteinExistence type="predicted"/>
<evidence type="ECO:0008006" key="4">
    <source>
        <dbReference type="Google" id="ProtNLM"/>
    </source>
</evidence>
<name>A0AAV5T4L6_9BILA</name>
<reference evidence="2" key="1">
    <citation type="submission" date="2023-10" db="EMBL/GenBank/DDBJ databases">
        <title>Genome assembly of Pristionchus species.</title>
        <authorList>
            <person name="Yoshida K."/>
            <person name="Sommer R.J."/>
        </authorList>
    </citation>
    <scope>NUCLEOTIDE SEQUENCE</scope>
    <source>
        <strain evidence="2">RS0144</strain>
    </source>
</reference>
<organism evidence="2 3">
    <name type="scientific">Pristionchus entomophagus</name>
    <dbReference type="NCBI Taxonomy" id="358040"/>
    <lineage>
        <taxon>Eukaryota</taxon>
        <taxon>Metazoa</taxon>
        <taxon>Ecdysozoa</taxon>
        <taxon>Nematoda</taxon>
        <taxon>Chromadorea</taxon>
        <taxon>Rhabditida</taxon>
        <taxon>Rhabditina</taxon>
        <taxon>Diplogasteromorpha</taxon>
        <taxon>Diplogasteroidea</taxon>
        <taxon>Neodiplogasteridae</taxon>
        <taxon>Pristionchus</taxon>
    </lineage>
</organism>
<protein>
    <recommendedName>
        <fullName evidence="4">Ribosomal protein</fullName>
    </recommendedName>
</protein>
<accession>A0AAV5T4L6</accession>
<evidence type="ECO:0000313" key="3">
    <source>
        <dbReference type="Proteomes" id="UP001432027"/>
    </source>
</evidence>
<sequence length="138" mass="15332">MTVLSSASAPANSRRSRDIRTLDYFKRPNYLKVYQCLMEGMTDGGYTFSDPWDWQVKKLKAQEKARADAAAAKAALVEAKGKVPIKASLKSLKKASKSEKKSSAEHSPITDPLLFEEVVLPHAHPFTEQDFTTDPLGF</sequence>